<keyword evidence="4" id="KW-1185">Reference proteome</keyword>
<evidence type="ECO:0000256" key="1">
    <source>
        <dbReference type="SAM" id="MobiDB-lite"/>
    </source>
</evidence>
<feature type="region of interest" description="Disordered" evidence="1">
    <location>
        <begin position="51"/>
        <end position="74"/>
    </location>
</feature>
<accession>A0A7X4VWI3</accession>
<sequence>MLRTRWLTALPALALLLTPTLAAHAESSSLSNPEPSPEMIQIHIGGSEGTRYHGNLTVSSQNDTQTHRLEGTAPTQLTYPGEQARLELTQQSPGSLTIEVIKRGNRSVSRVSGVGSRIQVSVN</sequence>
<gene>
    <name evidence="3" type="ORF">GRB80_01955</name>
</gene>
<dbReference type="EMBL" id="WUTS01000001">
    <property type="protein sequence ID" value="NAW11604.1"/>
    <property type="molecule type" value="Genomic_DNA"/>
</dbReference>
<name>A0A7X4VWI3_9GAMM</name>
<dbReference type="Proteomes" id="UP000448235">
    <property type="component" value="Unassembled WGS sequence"/>
</dbReference>
<feature type="chain" id="PRO_5031547326" description="Curli assembly protein CsgC" evidence="2">
    <location>
        <begin position="26"/>
        <end position="123"/>
    </location>
</feature>
<keyword evidence="2" id="KW-0732">Signal</keyword>
<evidence type="ECO:0000313" key="3">
    <source>
        <dbReference type="EMBL" id="NAW11604.1"/>
    </source>
</evidence>
<protein>
    <recommendedName>
        <fullName evidence="5">Curli assembly protein CsgC</fullName>
    </recommendedName>
</protein>
<proteinExistence type="predicted"/>
<feature type="signal peptide" evidence="2">
    <location>
        <begin position="1"/>
        <end position="25"/>
    </location>
</feature>
<comment type="caution">
    <text evidence="3">The sequence shown here is derived from an EMBL/GenBank/DDBJ whole genome shotgun (WGS) entry which is preliminary data.</text>
</comment>
<reference evidence="3 4" key="1">
    <citation type="submission" date="2019-12" db="EMBL/GenBank/DDBJ databases">
        <title>Draft genome sequencing of Halomonas icarensis D1-1.</title>
        <authorList>
            <person name="Pandiyan K."/>
            <person name="Kushwaha P."/>
            <person name="Gowdham M."/>
            <person name="Chakdar H."/>
            <person name="Singh A."/>
            <person name="Kumar M."/>
            <person name="Saxena A.K."/>
        </authorList>
    </citation>
    <scope>NUCLEOTIDE SEQUENCE [LARGE SCALE GENOMIC DNA]</scope>
    <source>
        <strain evidence="3 4">D1-1</strain>
    </source>
</reference>
<evidence type="ECO:0008006" key="5">
    <source>
        <dbReference type="Google" id="ProtNLM"/>
    </source>
</evidence>
<organism evidence="3 4">
    <name type="scientific">Halomonas icarae</name>
    <dbReference type="NCBI Taxonomy" id="2691040"/>
    <lineage>
        <taxon>Bacteria</taxon>
        <taxon>Pseudomonadati</taxon>
        <taxon>Pseudomonadota</taxon>
        <taxon>Gammaproteobacteria</taxon>
        <taxon>Oceanospirillales</taxon>
        <taxon>Halomonadaceae</taxon>
        <taxon>Halomonas</taxon>
    </lineage>
</organism>
<dbReference type="AlphaFoldDB" id="A0A7X4VWI3"/>
<dbReference type="RefSeq" id="WP_161422371.1">
    <property type="nucleotide sequence ID" value="NZ_JARWMY010000014.1"/>
</dbReference>
<evidence type="ECO:0000256" key="2">
    <source>
        <dbReference type="SAM" id="SignalP"/>
    </source>
</evidence>
<evidence type="ECO:0000313" key="4">
    <source>
        <dbReference type="Proteomes" id="UP000448235"/>
    </source>
</evidence>